<feature type="chain" id="PRO_5020297733" description="Alkaline proteinase inhibitor/ Outer membrane lipoprotein Omp19 domain-containing protein" evidence="1">
    <location>
        <begin position="27"/>
        <end position="141"/>
    </location>
</feature>
<evidence type="ECO:0000256" key="1">
    <source>
        <dbReference type="SAM" id="SignalP"/>
    </source>
</evidence>
<reference evidence="3" key="1">
    <citation type="submission" date="2019-03" db="EMBL/GenBank/DDBJ databases">
        <authorList>
            <person name="Li J."/>
        </authorList>
    </citation>
    <scope>NUCLEOTIDE SEQUENCE [LARGE SCALE GENOMIC DNA]</scope>
    <source>
        <strain evidence="3">2251</strain>
    </source>
</reference>
<sequence>MTRADRIVRLGLAGSVVLLGAMPALAASRSDQPVQVWSAMQGIAPAALLEDVQDLPLSDMAIDDQPYCAADQEIAATLTTDFNEVPVDQSDASGTELWGSDQLGTWTLVAPRTDNTSCIIASGIGFTADRQTEAYYTVAGL</sequence>
<protein>
    <recommendedName>
        <fullName evidence="4">Alkaline proteinase inhibitor/ Outer membrane lipoprotein Omp19 domain-containing protein</fullName>
    </recommendedName>
</protein>
<proteinExistence type="predicted"/>
<name>A0A4P7HPZ3_9RHOB</name>
<dbReference type="AlphaFoldDB" id="A0A4P7HPZ3"/>
<organism evidence="2 3">
    <name type="scientific">Paracoccus liaowanqingii</name>
    <dbReference type="NCBI Taxonomy" id="2560053"/>
    <lineage>
        <taxon>Bacteria</taxon>
        <taxon>Pseudomonadati</taxon>
        <taxon>Pseudomonadota</taxon>
        <taxon>Alphaproteobacteria</taxon>
        <taxon>Rhodobacterales</taxon>
        <taxon>Paracoccaceae</taxon>
        <taxon>Paracoccus</taxon>
    </lineage>
</organism>
<keyword evidence="1" id="KW-0732">Signal</keyword>
<evidence type="ECO:0008006" key="4">
    <source>
        <dbReference type="Google" id="ProtNLM"/>
    </source>
</evidence>
<evidence type="ECO:0000313" key="2">
    <source>
        <dbReference type="EMBL" id="QBX35860.1"/>
    </source>
</evidence>
<dbReference type="Proteomes" id="UP000296374">
    <property type="component" value="Chromosome"/>
</dbReference>
<accession>A0A4P7HPZ3</accession>
<evidence type="ECO:0000313" key="3">
    <source>
        <dbReference type="Proteomes" id="UP000296374"/>
    </source>
</evidence>
<dbReference type="RefSeq" id="WP_135314125.1">
    <property type="nucleotide sequence ID" value="NZ_CP038439.1"/>
</dbReference>
<dbReference type="EMBL" id="CP038439">
    <property type="protein sequence ID" value="QBX35860.1"/>
    <property type="molecule type" value="Genomic_DNA"/>
</dbReference>
<gene>
    <name evidence="2" type="ORF">E4191_15055</name>
</gene>
<feature type="signal peptide" evidence="1">
    <location>
        <begin position="1"/>
        <end position="26"/>
    </location>
</feature>
<dbReference type="KEGG" id="plia:E4191_15055"/>